<dbReference type="InterPro" id="IPR007484">
    <property type="entry name" value="Peptidase_M28"/>
</dbReference>
<accession>A0A382ZZ61</accession>
<reference evidence="3" key="1">
    <citation type="submission" date="2018-05" db="EMBL/GenBank/DDBJ databases">
        <authorList>
            <person name="Lanie J.A."/>
            <person name="Ng W.-L."/>
            <person name="Kazmierczak K.M."/>
            <person name="Andrzejewski T.M."/>
            <person name="Davidsen T.M."/>
            <person name="Wayne K.J."/>
            <person name="Tettelin H."/>
            <person name="Glass J.I."/>
            <person name="Rusch D."/>
            <person name="Podicherti R."/>
            <person name="Tsui H.-C.T."/>
            <person name="Winkler M.E."/>
        </authorList>
    </citation>
    <scope>NUCLEOTIDE SEQUENCE</scope>
</reference>
<proteinExistence type="predicted"/>
<protein>
    <recommendedName>
        <fullName evidence="4">Peptidase M28 domain-containing protein</fullName>
    </recommendedName>
</protein>
<dbReference type="Gene3D" id="3.50.30.30">
    <property type="match status" value="1"/>
</dbReference>
<dbReference type="Pfam" id="PF04389">
    <property type="entry name" value="Peptidase_M28"/>
    <property type="match status" value="1"/>
</dbReference>
<evidence type="ECO:0000313" key="3">
    <source>
        <dbReference type="EMBL" id="SVD99958.1"/>
    </source>
</evidence>
<evidence type="ECO:0000259" key="2">
    <source>
        <dbReference type="Pfam" id="PF04389"/>
    </source>
</evidence>
<dbReference type="AlphaFoldDB" id="A0A382ZZ61"/>
<evidence type="ECO:0000259" key="1">
    <source>
        <dbReference type="Pfam" id="PF02225"/>
    </source>
</evidence>
<dbReference type="Pfam" id="PF02225">
    <property type="entry name" value="PA"/>
    <property type="match status" value="1"/>
</dbReference>
<feature type="non-terminal residue" evidence="3">
    <location>
        <position position="254"/>
    </location>
</feature>
<feature type="domain" description="PA" evidence="1">
    <location>
        <begin position="14"/>
        <end position="128"/>
    </location>
</feature>
<name>A0A382ZZ61_9ZZZZ</name>
<dbReference type="Gene3D" id="3.40.630.10">
    <property type="entry name" value="Zn peptidases"/>
    <property type="match status" value="1"/>
</dbReference>
<feature type="non-terminal residue" evidence="3">
    <location>
        <position position="1"/>
    </location>
</feature>
<dbReference type="SUPFAM" id="SSF52025">
    <property type="entry name" value="PA domain"/>
    <property type="match status" value="1"/>
</dbReference>
<dbReference type="InterPro" id="IPR046450">
    <property type="entry name" value="PA_dom_sf"/>
</dbReference>
<evidence type="ECO:0008006" key="4">
    <source>
        <dbReference type="Google" id="ProtNLM"/>
    </source>
</evidence>
<dbReference type="EMBL" id="UINC01187303">
    <property type="protein sequence ID" value="SVD99958.1"/>
    <property type="molecule type" value="Genomic_DNA"/>
</dbReference>
<organism evidence="3">
    <name type="scientific">marine metagenome</name>
    <dbReference type="NCBI Taxonomy" id="408172"/>
    <lineage>
        <taxon>unclassified sequences</taxon>
        <taxon>metagenomes</taxon>
        <taxon>ecological metagenomes</taxon>
    </lineage>
</organism>
<dbReference type="SUPFAM" id="SSF53187">
    <property type="entry name" value="Zn-dependent exopeptidases"/>
    <property type="match status" value="1"/>
</dbReference>
<feature type="domain" description="Peptidase M28" evidence="2">
    <location>
        <begin position="189"/>
        <end position="247"/>
    </location>
</feature>
<gene>
    <name evidence="3" type="ORF">METZ01_LOCUS452812</name>
</gene>
<dbReference type="InterPro" id="IPR003137">
    <property type="entry name" value="PA_domain"/>
</dbReference>
<sequence length="254" mass="27061">KDFRPLAFSANGVVEGEVVFAGYGLTKPGELGVGYNSYGDLDVKDRIVMVLRYVPEDISVDRRQKLNRYAGLRYKALIARNNGAKALLVVTGPNSPNPGALAKLSFDSSMAGAGIPVISISGEVGNSLVQFYGKSLKQLQSSLDKENPHAVHKLSLPGIVLSIKTSLKRIRQKDSNLVAVLPPVGPATANTPTEYVMLGAHYDHLGRGETGGFGVKGEEGMVHNGADDNASGVATLLEMASSLAKRREARPEEF</sequence>